<dbReference type="EC" id="3.5.4.1" evidence="15"/>
<evidence type="ECO:0000256" key="18">
    <source>
        <dbReference type="PROSITE-ProRule" id="PRU00094"/>
    </source>
</evidence>
<dbReference type="GO" id="GO:0005634">
    <property type="term" value="C:nucleus"/>
    <property type="evidence" value="ECO:0007669"/>
    <property type="project" value="UniProtKB-SubCell"/>
</dbReference>
<gene>
    <name evidence="22" type="ORF">FOA43_002970</name>
</gene>
<evidence type="ECO:0000256" key="13">
    <source>
        <dbReference type="ARBA" id="ARBA00056232"/>
    </source>
</evidence>
<feature type="compositionally biased region" description="Polar residues" evidence="19">
    <location>
        <begin position="213"/>
        <end position="226"/>
    </location>
</feature>
<comment type="similarity">
    <text evidence="4">Belongs to the cytidine and deoxycytidylate deaminase family.</text>
</comment>
<keyword evidence="11" id="KW-0539">Nucleus</keyword>
<dbReference type="GO" id="GO:0045944">
    <property type="term" value="P:positive regulation of transcription by RNA polymerase II"/>
    <property type="evidence" value="ECO:0007669"/>
    <property type="project" value="TreeGrafter"/>
</dbReference>
<reference evidence="22" key="1">
    <citation type="submission" date="2020-10" db="EMBL/GenBank/DDBJ databases">
        <authorList>
            <person name="Roach M.J.R."/>
        </authorList>
    </citation>
    <scope>NUCLEOTIDE SEQUENCE</scope>
    <source>
        <strain evidence="22">CBS 1945</strain>
    </source>
</reference>
<evidence type="ECO:0000256" key="14">
    <source>
        <dbReference type="ARBA" id="ARBA00060700"/>
    </source>
</evidence>
<proteinExistence type="inferred from homology"/>
<evidence type="ECO:0000256" key="16">
    <source>
        <dbReference type="ARBA" id="ARBA00074321"/>
    </source>
</evidence>
<name>A0A875S3Y5_EENNA</name>
<feature type="domain" description="CMP/dCMP-type deaminase" evidence="21">
    <location>
        <begin position="412"/>
        <end position="530"/>
    </location>
</feature>
<dbReference type="FunFam" id="3.40.140.10:FF:000016">
    <property type="entry name" value="Cytosine deaminase"/>
    <property type="match status" value="1"/>
</dbReference>
<evidence type="ECO:0000256" key="11">
    <source>
        <dbReference type="ARBA" id="ARBA00023242"/>
    </source>
</evidence>
<dbReference type="GO" id="GO:0005737">
    <property type="term" value="C:cytoplasm"/>
    <property type="evidence" value="ECO:0007669"/>
    <property type="project" value="UniProtKB-SubCell"/>
</dbReference>
<dbReference type="PRINTS" id="PR00619">
    <property type="entry name" value="GATAZNFINGER"/>
</dbReference>
<protein>
    <recommendedName>
        <fullName evidence="16">Cytosine deaminase</fullName>
        <ecNumber evidence="15">3.5.4.1</ecNumber>
    </recommendedName>
    <alternativeName>
        <fullName evidence="17">Cytosine aminohydrolase</fullName>
    </alternativeName>
</protein>
<dbReference type="PROSITE" id="PS50114">
    <property type="entry name" value="GATA_ZN_FINGER_2"/>
    <property type="match status" value="1"/>
</dbReference>
<dbReference type="GO" id="GO:0000122">
    <property type="term" value="P:negative regulation of transcription by RNA polymerase II"/>
    <property type="evidence" value="ECO:0007669"/>
    <property type="project" value="TreeGrafter"/>
</dbReference>
<evidence type="ECO:0000313" key="22">
    <source>
        <dbReference type="EMBL" id="QPG75613.1"/>
    </source>
</evidence>
<evidence type="ECO:0000256" key="5">
    <source>
        <dbReference type="ARBA" id="ARBA00011738"/>
    </source>
</evidence>
<dbReference type="Proteomes" id="UP000662931">
    <property type="component" value="Chromosome 3"/>
</dbReference>
<comment type="subunit">
    <text evidence="5">Homodimer.</text>
</comment>
<dbReference type="KEGG" id="bnn:FOA43_002970"/>
<evidence type="ECO:0000256" key="8">
    <source>
        <dbReference type="ARBA" id="ARBA00022771"/>
    </source>
</evidence>
<comment type="pathway">
    <text evidence="14">Pyrimidine metabolism; UMP biosynthesis via salvage pathway; uracil from cytosine: step 1/1.</text>
</comment>
<dbReference type="InterPro" id="IPR016193">
    <property type="entry name" value="Cytidine_deaminase-like"/>
</dbReference>
<dbReference type="GO" id="GO:0004131">
    <property type="term" value="F:cytosine deaminase activity"/>
    <property type="evidence" value="ECO:0007669"/>
    <property type="project" value="UniProtKB-EC"/>
</dbReference>
<dbReference type="Pfam" id="PF00383">
    <property type="entry name" value="dCMP_cyt_deam_1"/>
    <property type="match status" value="1"/>
</dbReference>
<dbReference type="InterPro" id="IPR000679">
    <property type="entry name" value="Znf_GATA"/>
</dbReference>
<comment type="subcellular location">
    <subcellularLocation>
        <location evidence="3">Cytoplasm</location>
    </subcellularLocation>
    <subcellularLocation>
        <location evidence="2">Nucleus</location>
    </subcellularLocation>
</comment>
<feature type="compositionally biased region" description="Basic residues" evidence="19">
    <location>
        <begin position="377"/>
        <end position="387"/>
    </location>
</feature>
<dbReference type="InterPro" id="IPR039355">
    <property type="entry name" value="Transcription_factor_GATA"/>
</dbReference>
<dbReference type="RefSeq" id="XP_038779178.1">
    <property type="nucleotide sequence ID" value="XM_038923250.1"/>
</dbReference>
<feature type="compositionally biased region" description="Low complexity" evidence="19">
    <location>
        <begin position="114"/>
        <end position="161"/>
    </location>
</feature>
<evidence type="ECO:0000256" key="6">
    <source>
        <dbReference type="ARBA" id="ARBA00022490"/>
    </source>
</evidence>
<feature type="region of interest" description="Disordered" evidence="19">
    <location>
        <begin position="270"/>
        <end position="326"/>
    </location>
</feature>
<dbReference type="Pfam" id="PF00320">
    <property type="entry name" value="GATA"/>
    <property type="match status" value="1"/>
</dbReference>
<evidence type="ECO:0000313" key="23">
    <source>
        <dbReference type="Proteomes" id="UP000662931"/>
    </source>
</evidence>
<evidence type="ECO:0000256" key="17">
    <source>
        <dbReference type="ARBA" id="ARBA00084039"/>
    </source>
</evidence>
<dbReference type="AlphaFoldDB" id="A0A875S3Y5"/>
<dbReference type="OrthoDB" id="408702at2759"/>
<dbReference type="CDD" id="cd01285">
    <property type="entry name" value="nucleoside_deaminase"/>
    <property type="match status" value="1"/>
</dbReference>
<feature type="region of interest" description="Disordered" evidence="19">
    <location>
        <begin position="210"/>
        <end position="248"/>
    </location>
</feature>
<dbReference type="InterPro" id="IPR002125">
    <property type="entry name" value="CMP_dCMP_dom"/>
</dbReference>
<evidence type="ECO:0000259" key="20">
    <source>
        <dbReference type="PROSITE" id="PS50114"/>
    </source>
</evidence>
<evidence type="ECO:0000256" key="1">
    <source>
        <dbReference type="ARBA" id="ARBA00001947"/>
    </source>
</evidence>
<accession>A0A875S3Y5</accession>
<dbReference type="SMART" id="SM00401">
    <property type="entry name" value="ZnF_GATA"/>
    <property type="match status" value="1"/>
</dbReference>
<evidence type="ECO:0000256" key="10">
    <source>
        <dbReference type="ARBA" id="ARBA00022833"/>
    </source>
</evidence>
<evidence type="ECO:0000256" key="12">
    <source>
        <dbReference type="ARBA" id="ARBA00050113"/>
    </source>
</evidence>
<dbReference type="PANTHER" id="PTHR10071:SF281">
    <property type="entry name" value="BOX A-BINDING FACTOR-RELATED"/>
    <property type="match status" value="1"/>
</dbReference>
<evidence type="ECO:0000256" key="2">
    <source>
        <dbReference type="ARBA" id="ARBA00004123"/>
    </source>
</evidence>
<dbReference type="SUPFAM" id="SSF53927">
    <property type="entry name" value="Cytidine deaminase-like"/>
    <property type="match status" value="1"/>
</dbReference>
<comment type="function">
    <text evidence="13">Catalyzes the hydrolytic deamination of cytosine to uracil or 5-methylcytosine to thymine. Is involved in the pyrimidine salvage pathway, which allows the cell to utilize cytosine for pyrimidine nucleotide synthesis.</text>
</comment>
<keyword evidence="9" id="KW-0378">Hydrolase</keyword>
<keyword evidence="10" id="KW-0862">Zinc</keyword>
<dbReference type="FunFam" id="3.30.50.10:FF:000007">
    <property type="entry name" value="Nitrogen regulatory AreA, N-terminal"/>
    <property type="match status" value="1"/>
</dbReference>
<organism evidence="22 23">
    <name type="scientific">Eeniella nana</name>
    <name type="common">Yeast</name>
    <name type="synonym">Brettanomyces nanus</name>
    <dbReference type="NCBI Taxonomy" id="13502"/>
    <lineage>
        <taxon>Eukaryota</taxon>
        <taxon>Fungi</taxon>
        <taxon>Dikarya</taxon>
        <taxon>Ascomycota</taxon>
        <taxon>Saccharomycotina</taxon>
        <taxon>Pichiomycetes</taxon>
        <taxon>Pichiales</taxon>
        <taxon>Pichiaceae</taxon>
        <taxon>Brettanomyces</taxon>
    </lineage>
</organism>
<dbReference type="GO" id="GO:0000981">
    <property type="term" value="F:DNA-binding transcription factor activity, RNA polymerase II-specific"/>
    <property type="evidence" value="ECO:0007669"/>
    <property type="project" value="TreeGrafter"/>
</dbReference>
<evidence type="ECO:0000259" key="21">
    <source>
        <dbReference type="PROSITE" id="PS51747"/>
    </source>
</evidence>
<dbReference type="PANTHER" id="PTHR10071">
    <property type="entry name" value="TRANSCRIPTION FACTOR GATA FAMILY MEMBER"/>
    <property type="match status" value="1"/>
</dbReference>
<dbReference type="GeneID" id="62196371"/>
<sequence length="559" mass="59011">MAPSSLPVSVDRRSASTADFNYMEHIKNISGRTNIAAAAADRGGSPNSSASGFMRKEISSVITPQSSKLSQSLRNGGGVAGGIAGGNAGGMVPSFGGGSFGGPPSLVDSAEQSPDFGLDFDPLALGGAGGDNLNDGHNGSLSGPSNGSPFGTAASAVSSSVPPYLNTSTSLTNIASAVPPLGSAPALQFDRSFHPQTVSQSQSAFTYDMLESPSRTSSSVGDSSFNPRFPGPNPAAGQFRIDPDGDMNMFESSFQQMYSDGDLIGSRATSAARAANDFRPQNPRSSSLRRSSTRSRFKSSGAESHSGTPTPGSSDNTAIPRKSEGEQISCTNCHTKTTPLWRRNPEGQPLCNACGLFLKLHGVVRPLSLKTDVIKKRQRGGRLKRTKKTDGDDLHPTPMMIGKKSGDYKMTFDDKLGMKVALEEAKKGFSEGGVPIGACLLSEEGLVVGRGHNMRVQKSSATLHGETSCFENAGRLPASVYKKCTLYTTLSPCSMCSGAALLFKIPRIVLGENETYLGSEEWLSKNGVEVVNVHSKECKNLMDRFIKEKPEVWNEDIGE</sequence>
<comment type="catalytic activity">
    <reaction evidence="12">
        <text>cytosine + H2O + H(+) = uracil + NH4(+)</text>
        <dbReference type="Rhea" id="RHEA:20605"/>
        <dbReference type="ChEBI" id="CHEBI:15377"/>
        <dbReference type="ChEBI" id="CHEBI:15378"/>
        <dbReference type="ChEBI" id="CHEBI:16040"/>
        <dbReference type="ChEBI" id="CHEBI:17568"/>
        <dbReference type="ChEBI" id="CHEBI:28938"/>
        <dbReference type="EC" id="3.5.4.1"/>
    </reaction>
</comment>
<evidence type="ECO:0000256" key="3">
    <source>
        <dbReference type="ARBA" id="ARBA00004496"/>
    </source>
</evidence>
<dbReference type="InterPro" id="IPR013088">
    <property type="entry name" value="Znf_NHR/GATA"/>
</dbReference>
<keyword evidence="6" id="KW-0963">Cytoplasm</keyword>
<dbReference type="Gene3D" id="3.40.140.10">
    <property type="entry name" value="Cytidine Deaminase, domain 2"/>
    <property type="match status" value="1"/>
</dbReference>
<evidence type="ECO:0000256" key="7">
    <source>
        <dbReference type="ARBA" id="ARBA00022723"/>
    </source>
</evidence>
<evidence type="ECO:0000256" key="19">
    <source>
        <dbReference type="SAM" id="MobiDB-lite"/>
    </source>
</evidence>
<keyword evidence="8 18" id="KW-0863">Zinc-finger</keyword>
<dbReference type="PROSITE" id="PS00344">
    <property type="entry name" value="GATA_ZN_FINGER_1"/>
    <property type="match status" value="1"/>
</dbReference>
<feature type="compositionally biased region" description="Polar residues" evidence="19">
    <location>
        <begin position="301"/>
        <end position="317"/>
    </location>
</feature>
<keyword evidence="7" id="KW-0479">Metal-binding</keyword>
<dbReference type="Gene3D" id="3.30.50.10">
    <property type="entry name" value="Erythroid Transcription Factor GATA-1, subunit A"/>
    <property type="match status" value="1"/>
</dbReference>
<feature type="domain" description="GATA-type" evidence="20">
    <location>
        <begin position="324"/>
        <end position="377"/>
    </location>
</feature>
<feature type="region of interest" description="Disordered" evidence="19">
    <location>
        <begin position="377"/>
        <end position="400"/>
    </location>
</feature>
<keyword evidence="23" id="KW-1185">Reference proteome</keyword>
<dbReference type="GO" id="GO:0019858">
    <property type="term" value="P:cytosine metabolic process"/>
    <property type="evidence" value="ECO:0007669"/>
    <property type="project" value="UniProtKB-ARBA"/>
</dbReference>
<evidence type="ECO:0000256" key="4">
    <source>
        <dbReference type="ARBA" id="ARBA00006576"/>
    </source>
</evidence>
<comment type="cofactor">
    <cofactor evidence="1">
        <name>Zn(2+)</name>
        <dbReference type="ChEBI" id="CHEBI:29105"/>
    </cofactor>
</comment>
<dbReference type="PROSITE" id="PS51747">
    <property type="entry name" value="CYT_DCMP_DEAMINASES_2"/>
    <property type="match status" value="1"/>
</dbReference>
<dbReference type="GO" id="GO:0000978">
    <property type="term" value="F:RNA polymerase II cis-regulatory region sequence-specific DNA binding"/>
    <property type="evidence" value="ECO:0007669"/>
    <property type="project" value="TreeGrafter"/>
</dbReference>
<dbReference type="CDD" id="cd00202">
    <property type="entry name" value="ZnF_GATA"/>
    <property type="match status" value="1"/>
</dbReference>
<feature type="region of interest" description="Disordered" evidence="19">
    <location>
        <begin position="95"/>
        <end position="161"/>
    </location>
</feature>
<dbReference type="EMBL" id="CP064814">
    <property type="protein sequence ID" value="QPG75613.1"/>
    <property type="molecule type" value="Genomic_DNA"/>
</dbReference>
<evidence type="ECO:0000256" key="15">
    <source>
        <dbReference type="ARBA" id="ARBA00066550"/>
    </source>
</evidence>
<dbReference type="SUPFAM" id="SSF57716">
    <property type="entry name" value="Glucocorticoid receptor-like (DNA-binding domain)"/>
    <property type="match status" value="1"/>
</dbReference>
<evidence type="ECO:0000256" key="9">
    <source>
        <dbReference type="ARBA" id="ARBA00022801"/>
    </source>
</evidence>
<dbReference type="GO" id="GO:0008270">
    <property type="term" value="F:zinc ion binding"/>
    <property type="evidence" value="ECO:0007669"/>
    <property type="project" value="UniProtKB-KW"/>
</dbReference>